<evidence type="ECO:0000256" key="5">
    <source>
        <dbReference type="ARBA" id="ARBA00022989"/>
    </source>
</evidence>
<sequence>MAAIDNATTGSAPHHGLTKEERKVIFASSLGTVFEWYDFYLYGSLAAIIAKHFFAGVNETTSFIFALLAFAAGFAVRPFGAIVFGRLGDMIGRKHTFLITIVIMGISTAVVGLLPGYATIGVAAPIILISLRLLQGLALGGEYGGAATYVAEHAPKGKRGYFTSWIQTTATLGLFLSLLVILACRTALGTEAFEAWGWRIPFLLSILLLIISVYIRLQLNESPVFVKMKAEGKSSKAPLTESFARWENLKIVIMALLGGTAGQAVVWYTGQFYALFFLLQTLKIEPQTANLLIAGSLLIGTPFFVIFGSLSDRIGRKGIIMAGCIIAALTYFPIFHALTQYGNPDVFIAQEKNPVTVVANPAQCSFQFDPVGKAKFTSSCDLAKTVLAKRAIPYKNADAEPDAVAQVRIGDKVIESFEGTGMPAADFKARNDAFATTLATALKDAGYPEKADPAKTNYPMVLLLLTILVIYVTMVYGPIAAWLVELFPARIRYTSMSLPYHIGNGWFGGFLPTVAFAMVAATGDIYYGLWYPIVIAVMTAVLGIFFMPETKDREIHHT</sequence>
<feature type="transmembrane region" description="Helical" evidence="7">
    <location>
        <begin position="505"/>
        <end position="523"/>
    </location>
</feature>
<dbReference type="PANTHER" id="PTHR43045">
    <property type="entry name" value="SHIKIMATE TRANSPORTER"/>
    <property type="match status" value="1"/>
</dbReference>
<feature type="transmembrane region" description="Helical" evidence="7">
    <location>
        <begin position="289"/>
        <end position="307"/>
    </location>
</feature>
<feature type="transmembrane region" description="Helical" evidence="7">
    <location>
        <begin position="460"/>
        <end position="484"/>
    </location>
</feature>
<dbReference type="EMBL" id="FNTC01000002">
    <property type="protein sequence ID" value="SEC67204.1"/>
    <property type="molecule type" value="Genomic_DNA"/>
</dbReference>
<dbReference type="Pfam" id="PF00083">
    <property type="entry name" value="Sugar_tr"/>
    <property type="match status" value="2"/>
</dbReference>
<accession>A0A231G3S5</accession>
<organism evidence="9 10">
    <name type="scientific">Pseudomonas jessenii</name>
    <dbReference type="NCBI Taxonomy" id="77298"/>
    <lineage>
        <taxon>Bacteria</taxon>
        <taxon>Pseudomonadati</taxon>
        <taxon>Pseudomonadota</taxon>
        <taxon>Gammaproteobacteria</taxon>
        <taxon>Pseudomonadales</taxon>
        <taxon>Pseudomonadaceae</taxon>
        <taxon>Pseudomonas</taxon>
    </lineage>
</organism>
<keyword evidence="9" id="KW-0762">Sugar transport</keyword>
<dbReference type="PROSITE" id="PS50850">
    <property type="entry name" value="MFS"/>
    <property type="match status" value="1"/>
</dbReference>
<gene>
    <name evidence="9" type="ORF">SAMN04490187_5260</name>
</gene>
<keyword evidence="4 7" id="KW-0812">Transmembrane</keyword>
<dbReference type="FunFam" id="1.20.1250.20:FF:000001">
    <property type="entry name" value="Dicarboxylate MFS transporter"/>
    <property type="match status" value="1"/>
</dbReference>
<dbReference type="GO" id="GO:0005886">
    <property type="term" value="C:plasma membrane"/>
    <property type="evidence" value="ECO:0007669"/>
    <property type="project" value="UniProtKB-SubCell"/>
</dbReference>
<evidence type="ECO:0000313" key="9">
    <source>
        <dbReference type="EMBL" id="SEC67204.1"/>
    </source>
</evidence>
<proteinExistence type="predicted"/>
<keyword evidence="3" id="KW-1003">Cell membrane</keyword>
<evidence type="ECO:0000256" key="4">
    <source>
        <dbReference type="ARBA" id="ARBA00022692"/>
    </source>
</evidence>
<keyword evidence="2" id="KW-0813">Transport</keyword>
<keyword evidence="5 7" id="KW-1133">Transmembrane helix</keyword>
<evidence type="ECO:0000256" key="7">
    <source>
        <dbReference type="SAM" id="Phobius"/>
    </source>
</evidence>
<dbReference type="PROSITE" id="PS00217">
    <property type="entry name" value="SUGAR_TRANSPORT_2"/>
    <property type="match status" value="1"/>
</dbReference>
<dbReference type="Proteomes" id="UP000198542">
    <property type="component" value="Unassembled WGS sequence"/>
</dbReference>
<evidence type="ECO:0000256" key="1">
    <source>
        <dbReference type="ARBA" id="ARBA00004651"/>
    </source>
</evidence>
<feature type="transmembrane region" description="Helical" evidence="7">
    <location>
        <begin position="96"/>
        <end position="114"/>
    </location>
</feature>
<feature type="transmembrane region" description="Helical" evidence="7">
    <location>
        <begin position="251"/>
        <end position="269"/>
    </location>
</feature>
<dbReference type="PANTHER" id="PTHR43045:SF7">
    <property type="entry name" value="MAJOR FACILITATOR SUPERFAMILY TRANSPORTER"/>
    <property type="match status" value="1"/>
</dbReference>
<keyword evidence="6 7" id="KW-0472">Membrane</keyword>
<feature type="transmembrane region" description="Helical" evidence="7">
    <location>
        <begin position="63"/>
        <end position="84"/>
    </location>
</feature>
<keyword evidence="10" id="KW-1185">Reference proteome</keyword>
<evidence type="ECO:0000256" key="3">
    <source>
        <dbReference type="ARBA" id="ARBA00022475"/>
    </source>
</evidence>
<comment type="subcellular location">
    <subcellularLocation>
        <location evidence="1">Cell membrane</location>
        <topology evidence="1">Multi-pass membrane protein</topology>
    </subcellularLocation>
</comment>
<feature type="transmembrane region" description="Helical" evidence="7">
    <location>
        <begin position="319"/>
        <end position="338"/>
    </location>
</feature>
<name>A0A231G3S5_PSEJE</name>
<feature type="transmembrane region" description="Helical" evidence="7">
    <location>
        <begin position="120"/>
        <end position="140"/>
    </location>
</feature>
<dbReference type="SUPFAM" id="SSF103473">
    <property type="entry name" value="MFS general substrate transporter"/>
    <property type="match status" value="2"/>
</dbReference>
<dbReference type="AlphaFoldDB" id="A0A231G3S5"/>
<evidence type="ECO:0000256" key="6">
    <source>
        <dbReference type="ARBA" id="ARBA00023136"/>
    </source>
</evidence>
<reference evidence="10" key="1">
    <citation type="submission" date="2016-10" db="EMBL/GenBank/DDBJ databases">
        <authorList>
            <person name="Varghese N."/>
            <person name="Submissions S."/>
        </authorList>
    </citation>
    <scope>NUCLEOTIDE SEQUENCE [LARGE SCALE GENOMIC DNA]</scope>
    <source>
        <strain evidence="10">BS3660</strain>
    </source>
</reference>
<evidence type="ECO:0000256" key="2">
    <source>
        <dbReference type="ARBA" id="ARBA00022448"/>
    </source>
</evidence>
<protein>
    <submittedName>
        <fullName evidence="9">Sugar transporter</fullName>
    </submittedName>
</protein>
<dbReference type="InterPro" id="IPR020846">
    <property type="entry name" value="MFS_dom"/>
</dbReference>
<dbReference type="InterPro" id="IPR005828">
    <property type="entry name" value="MFS_sugar_transport-like"/>
</dbReference>
<dbReference type="GO" id="GO:0022857">
    <property type="term" value="F:transmembrane transporter activity"/>
    <property type="evidence" value="ECO:0007669"/>
    <property type="project" value="InterPro"/>
</dbReference>
<dbReference type="Gene3D" id="1.20.1250.20">
    <property type="entry name" value="MFS general substrate transporter like domains"/>
    <property type="match status" value="2"/>
</dbReference>
<dbReference type="InterPro" id="IPR036259">
    <property type="entry name" value="MFS_trans_sf"/>
</dbReference>
<dbReference type="InterPro" id="IPR005829">
    <property type="entry name" value="Sugar_transporter_CS"/>
</dbReference>
<feature type="transmembrane region" description="Helical" evidence="7">
    <location>
        <begin position="529"/>
        <end position="547"/>
    </location>
</feature>
<feature type="transmembrane region" description="Helical" evidence="7">
    <location>
        <begin position="200"/>
        <end position="219"/>
    </location>
</feature>
<evidence type="ECO:0000259" key="8">
    <source>
        <dbReference type="PROSITE" id="PS50850"/>
    </source>
</evidence>
<feature type="transmembrane region" description="Helical" evidence="7">
    <location>
        <begin position="161"/>
        <end position="188"/>
    </location>
</feature>
<evidence type="ECO:0000313" key="10">
    <source>
        <dbReference type="Proteomes" id="UP000198542"/>
    </source>
</evidence>
<dbReference type="RefSeq" id="WP_090456818.1">
    <property type="nucleotide sequence ID" value="NZ_FNTC01000002.1"/>
</dbReference>
<feature type="domain" description="Major facilitator superfamily (MFS) profile" evidence="8">
    <location>
        <begin position="24"/>
        <end position="551"/>
    </location>
</feature>